<sequence>MTAKILVVDDIVFNVKLLETKLKQEYYEVFVANNGVEAVKKAKELNPDIILMDVMMPEMDGIEATKIIKNDPNTMHIPIIIVTALNAQEDKVNGLSAGADDFLTKPINDHALITRIKSLLRLKFMMDELRARHVTSNQLGVGEEIIIDESNKIEGAKVILVDDDVAQAKKIKEKLNSAGISVDIVTEEQETLSLAEKNNYGLFIISTQLIDSDGLRLCSHIKNHDKLRGIPILIIVEEADEKTLTKGLEMGVNDYLLYPVESNELLARTTTQIKRKNYQDALRENYIHNLSLSVIDQLTNLYNRRYFDIHIKNLVTNAASTGKSLSLIMLDIDHFKNINDTYGHQAGDVIIQEVARRILLGVRPTDLSARYGGEEFVVILPDTKLEDAIKVSERIRQSVEMYPLTTVDSLEIKCTLSLGVSALNSDDSPENLLKRADQCLYKAKEGGRNRVVAEEAFFT</sequence>
<dbReference type="PANTHER" id="PTHR45138:SF9">
    <property type="entry name" value="DIGUANYLATE CYCLASE DGCM-RELATED"/>
    <property type="match status" value="1"/>
</dbReference>
<dbReference type="Pfam" id="PF00072">
    <property type="entry name" value="Response_reg"/>
    <property type="match status" value="2"/>
</dbReference>
<feature type="domain" description="GGDEF" evidence="5">
    <location>
        <begin position="323"/>
        <end position="456"/>
    </location>
</feature>
<dbReference type="RefSeq" id="WP_039455925.1">
    <property type="nucleotide sequence ID" value="NZ_JSWE01000092.1"/>
</dbReference>
<keyword evidence="7" id="KW-1185">Reference proteome</keyword>
<keyword evidence="3" id="KW-0597">Phosphoprotein</keyword>
<name>A0A0C1MZZ1_9RICK</name>
<dbReference type="PROSITE" id="PS50887">
    <property type="entry name" value="GGDEF"/>
    <property type="match status" value="1"/>
</dbReference>
<dbReference type="GO" id="GO:0052621">
    <property type="term" value="F:diguanylate cyclase activity"/>
    <property type="evidence" value="ECO:0007669"/>
    <property type="project" value="UniProtKB-EC"/>
</dbReference>
<dbReference type="Gene3D" id="3.30.70.270">
    <property type="match status" value="1"/>
</dbReference>
<dbReference type="InterPro" id="IPR001789">
    <property type="entry name" value="Sig_transdc_resp-reg_receiver"/>
</dbReference>
<dbReference type="FunFam" id="3.30.70.270:FF:000001">
    <property type="entry name" value="Diguanylate cyclase domain protein"/>
    <property type="match status" value="1"/>
</dbReference>
<dbReference type="GO" id="GO:0043709">
    <property type="term" value="P:cell adhesion involved in single-species biofilm formation"/>
    <property type="evidence" value="ECO:0007669"/>
    <property type="project" value="TreeGrafter"/>
</dbReference>
<keyword evidence="6" id="KW-0808">Transferase</keyword>
<dbReference type="Gene3D" id="3.40.50.2300">
    <property type="match status" value="2"/>
</dbReference>
<dbReference type="Pfam" id="PF00990">
    <property type="entry name" value="GGDEF"/>
    <property type="match status" value="1"/>
</dbReference>
<dbReference type="GO" id="GO:0000160">
    <property type="term" value="P:phosphorelay signal transduction system"/>
    <property type="evidence" value="ECO:0007669"/>
    <property type="project" value="InterPro"/>
</dbReference>
<feature type="domain" description="Response regulatory" evidence="4">
    <location>
        <begin position="4"/>
        <end position="120"/>
    </location>
</feature>
<dbReference type="PANTHER" id="PTHR45138">
    <property type="entry name" value="REGULATORY COMPONENTS OF SENSORY TRANSDUCTION SYSTEM"/>
    <property type="match status" value="1"/>
</dbReference>
<dbReference type="EMBL" id="JSWE01000092">
    <property type="protein sequence ID" value="KIE05641.1"/>
    <property type="molecule type" value="Genomic_DNA"/>
</dbReference>
<dbReference type="InterPro" id="IPR000160">
    <property type="entry name" value="GGDEF_dom"/>
</dbReference>
<accession>A0A0C1MZZ1</accession>
<gene>
    <name evidence="6" type="primary">pleD_2</name>
    <name evidence="6" type="ORF">NF27_DP01850</name>
</gene>
<dbReference type="SMART" id="SM00448">
    <property type="entry name" value="REC"/>
    <property type="match status" value="2"/>
</dbReference>
<dbReference type="SMART" id="SM00267">
    <property type="entry name" value="GGDEF"/>
    <property type="match status" value="1"/>
</dbReference>
<feature type="modified residue" description="4-aspartylphosphate" evidence="3">
    <location>
        <position position="53"/>
    </location>
</feature>
<dbReference type="InterPro" id="IPR050469">
    <property type="entry name" value="Diguanylate_Cyclase"/>
</dbReference>
<dbReference type="CDD" id="cd01949">
    <property type="entry name" value="GGDEF"/>
    <property type="match status" value="1"/>
</dbReference>
<evidence type="ECO:0000259" key="5">
    <source>
        <dbReference type="PROSITE" id="PS50887"/>
    </source>
</evidence>
<dbReference type="InterPro" id="IPR011006">
    <property type="entry name" value="CheY-like_superfamily"/>
</dbReference>
<evidence type="ECO:0000256" key="3">
    <source>
        <dbReference type="PROSITE-ProRule" id="PRU00169"/>
    </source>
</evidence>
<proteinExistence type="predicted"/>
<evidence type="ECO:0000259" key="4">
    <source>
        <dbReference type="PROSITE" id="PS50110"/>
    </source>
</evidence>
<evidence type="ECO:0000313" key="6">
    <source>
        <dbReference type="EMBL" id="KIE05641.1"/>
    </source>
</evidence>
<feature type="domain" description="Response regulatory" evidence="4">
    <location>
        <begin position="157"/>
        <end position="273"/>
    </location>
</feature>
<dbReference type="CDD" id="cd17538">
    <property type="entry name" value="REC_D1_PleD-like"/>
    <property type="match status" value="1"/>
</dbReference>
<dbReference type="FunFam" id="3.40.50.2300:FF:000574">
    <property type="entry name" value="Response regulator PleD"/>
    <property type="match status" value="1"/>
</dbReference>
<evidence type="ECO:0000256" key="2">
    <source>
        <dbReference type="ARBA" id="ARBA00034247"/>
    </source>
</evidence>
<dbReference type="Proteomes" id="UP000031258">
    <property type="component" value="Unassembled WGS sequence"/>
</dbReference>
<dbReference type="EC" id="2.7.7.65" evidence="1"/>
<dbReference type="OrthoDB" id="9812260at2"/>
<dbReference type="STRING" id="86105.NF27_DP01850"/>
<dbReference type="NCBIfam" id="NF007135">
    <property type="entry name" value="PRK09581.1"/>
    <property type="match status" value="1"/>
</dbReference>
<dbReference type="SUPFAM" id="SSF55073">
    <property type="entry name" value="Nucleotide cyclase"/>
    <property type="match status" value="1"/>
</dbReference>
<dbReference type="NCBIfam" id="TIGR00254">
    <property type="entry name" value="GGDEF"/>
    <property type="match status" value="1"/>
</dbReference>
<dbReference type="AlphaFoldDB" id="A0A0C1MZZ1"/>
<evidence type="ECO:0000256" key="1">
    <source>
        <dbReference type="ARBA" id="ARBA00012528"/>
    </source>
</evidence>
<organism evidence="6 7">
    <name type="scientific">Candidatus Jidaibacter acanthamoebae</name>
    <dbReference type="NCBI Taxonomy" id="86105"/>
    <lineage>
        <taxon>Bacteria</taxon>
        <taxon>Pseudomonadati</taxon>
        <taxon>Pseudomonadota</taxon>
        <taxon>Alphaproteobacteria</taxon>
        <taxon>Rickettsiales</taxon>
        <taxon>Candidatus Midichloriaceae</taxon>
        <taxon>Candidatus Jidaibacter</taxon>
    </lineage>
</organism>
<comment type="catalytic activity">
    <reaction evidence="2">
        <text>2 GTP = 3',3'-c-di-GMP + 2 diphosphate</text>
        <dbReference type="Rhea" id="RHEA:24898"/>
        <dbReference type="ChEBI" id="CHEBI:33019"/>
        <dbReference type="ChEBI" id="CHEBI:37565"/>
        <dbReference type="ChEBI" id="CHEBI:58805"/>
        <dbReference type="EC" id="2.7.7.65"/>
    </reaction>
</comment>
<keyword evidence="6" id="KW-0548">Nucleotidyltransferase</keyword>
<comment type="caution">
    <text evidence="3">Lacks conserved residue(s) required for the propagation of feature annotation.</text>
</comment>
<dbReference type="InterPro" id="IPR029787">
    <property type="entry name" value="Nucleotide_cyclase"/>
</dbReference>
<evidence type="ECO:0000313" key="7">
    <source>
        <dbReference type="Proteomes" id="UP000031258"/>
    </source>
</evidence>
<reference evidence="6 7" key="1">
    <citation type="submission" date="2014-11" db="EMBL/GenBank/DDBJ databases">
        <title>A Rickettsiales Symbiont of Amoebae With Ancient Features.</title>
        <authorList>
            <person name="Schulz F."/>
            <person name="Martijn J."/>
            <person name="Wascher F."/>
            <person name="Kostanjsek R."/>
            <person name="Ettema T.J."/>
            <person name="Horn M."/>
        </authorList>
    </citation>
    <scope>NUCLEOTIDE SEQUENCE [LARGE SCALE GENOMIC DNA]</scope>
    <source>
        <strain evidence="6 7">UWC36</strain>
    </source>
</reference>
<dbReference type="PROSITE" id="PS50110">
    <property type="entry name" value="RESPONSE_REGULATORY"/>
    <property type="match status" value="2"/>
</dbReference>
<dbReference type="GO" id="GO:1902201">
    <property type="term" value="P:negative regulation of bacterial-type flagellum-dependent cell motility"/>
    <property type="evidence" value="ECO:0007669"/>
    <property type="project" value="TreeGrafter"/>
</dbReference>
<protein>
    <recommendedName>
        <fullName evidence="1">diguanylate cyclase</fullName>
        <ecNumber evidence="1">2.7.7.65</ecNumber>
    </recommendedName>
</protein>
<comment type="caution">
    <text evidence="6">The sequence shown here is derived from an EMBL/GenBank/DDBJ whole genome shotgun (WGS) entry which is preliminary data.</text>
</comment>
<dbReference type="GO" id="GO:0005886">
    <property type="term" value="C:plasma membrane"/>
    <property type="evidence" value="ECO:0007669"/>
    <property type="project" value="TreeGrafter"/>
</dbReference>
<dbReference type="InterPro" id="IPR043128">
    <property type="entry name" value="Rev_trsase/Diguanyl_cyclase"/>
</dbReference>
<dbReference type="SUPFAM" id="SSF52172">
    <property type="entry name" value="CheY-like"/>
    <property type="match status" value="2"/>
</dbReference>